<name>A0AB38W831_MYCPM</name>
<feature type="compositionally biased region" description="Low complexity" evidence="1">
    <location>
        <begin position="136"/>
        <end position="151"/>
    </location>
</feature>
<evidence type="ECO:0000313" key="2">
    <source>
        <dbReference type="EMBL" id="VEU57411.1"/>
    </source>
</evidence>
<dbReference type="EMBL" id="LR214945">
    <property type="protein sequence ID" value="VEU57411.1"/>
    <property type="molecule type" value="Genomic_DNA"/>
</dbReference>
<gene>
    <name evidence="2" type="primary">mgpA_22</name>
    <name evidence="2" type="ORF">NCTC10119_00689</name>
</gene>
<feature type="region of interest" description="Disordered" evidence="1">
    <location>
        <begin position="118"/>
        <end position="156"/>
    </location>
</feature>
<dbReference type="AlphaFoldDB" id="A0AB38W831"/>
<accession>A0AB38W831</accession>
<evidence type="ECO:0000313" key="3">
    <source>
        <dbReference type="Proteomes" id="UP000289557"/>
    </source>
</evidence>
<organism evidence="2 3">
    <name type="scientific">Mycoplasmoides pneumoniae</name>
    <name type="common">Mycoplasma pneumoniae</name>
    <dbReference type="NCBI Taxonomy" id="2104"/>
    <lineage>
        <taxon>Bacteria</taxon>
        <taxon>Bacillati</taxon>
        <taxon>Mycoplasmatota</taxon>
        <taxon>Mycoplasmoidales</taxon>
        <taxon>Mycoplasmoidaceae</taxon>
        <taxon>Mycoplasmoides</taxon>
    </lineage>
</organism>
<feature type="compositionally biased region" description="Basic and acidic residues" evidence="1">
    <location>
        <begin position="118"/>
        <end position="132"/>
    </location>
</feature>
<proteinExistence type="predicted"/>
<dbReference type="Proteomes" id="UP000289557">
    <property type="component" value="Chromosome"/>
</dbReference>
<evidence type="ECO:0000256" key="1">
    <source>
        <dbReference type="SAM" id="MobiDB-lite"/>
    </source>
</evidence>
<feature type="region of interest" description="Disordered" evidence="1">
    <location>
        <begin position="45"/>
        <end position="75"/>
    </location>
</feature>
<feature type="compositionally biased region" description="Polar residues" evidence="1">
    <location>
        <begin position="64"/>
        <end position="75"/>
    </location>
</feature>
<protein>
    <submittedName>
        <fullName evidence="2">MgPa adhesin</fullName>
    </submittedName>
</protein>
<reference evidence="2 3" key="1">
    <citation type="submission" date="2019-01" db="EMBL/GenBank/DDBJ databases">
        <authorList>
            <consortium name="Pathogen Informatics"/>
        </authorList>
    </citation>
    <scope>NUCLEOTIDE SEQUENCE [LARGE SCALE GENOMIC DNA]</scope>
    <source>
        <strain evidence="2 3">NCTC10119</strain>
    </source>
</reference>
<sequence length="233" mass="24710">MLLVFLFSPTLSRFSTGFNLAGTVLDQVLDYVPWIGNGYRYGNDHRGSNSSTSGVTTQGQSQNASSNEPAPTFSNVGVGLKANVQATLGGSQTTTTKGSPWRTLDPANLQLWTGAGWRNDKASNKQSDENHTTFKSATGMGQQGQSGTSAGNPDALKQDKITKENSGNLKTEDGTATNSTTAFASNYTNLPPTADWPNALSFTNKNNAQRAQLFLRGLLGSIPVLVNKSGENN</sequence>
<feature type="compositionally biased region" description="Low complexity" evidence="1">
    <location>
        <begin position="48"/>
        <end position="63"/>
    </location>
</feature>